<reference evidence="2 3" key="1">
    <citation type="journal article" date="2007" name="Science">
        <title>Sea anemone genome reveals ancestral eumetazoan gene repertoire and genomic organization.</title>
        <authorList>
            <person name="Putnam N.H."/>
            <person name="Srivastava M."/>
            <person name="Hellsten U."/>
            <person name="Dirks B."/>
            <person name="Chapman J."/>
            <person name="Salamov A."/>
            <person name="Terry A."/>
            <person name="Shapiro H."/>
            <person name="Lindquist E."/>
            <person name="Kapitonov V.V."/>
            <person name="Jurka J."/>
            <person name="Genikhovich G."/>
            <person name="Grigoriev I.V."/>
            <person name="Lucas S.M."/>
            <person name="Steele R.E."/>
            <person name="Finnerty J.R."/>
            <person name="Technau U."/>
            <person name="Martindale M.Q."/>
            <person name="Rokhsar D.S."/>
        </authorList>
    </citation>
    <scope>NUCLEOTIDE SEQUENCE [LARGE SCALE GENOMIC DNA]</scope>
    <source>
        <strain evidence="3">CH2 X CH6</strain>
    </source>
</reference>
<dbReference type="EMBL" id="DS469930">
    <property type="protein sequence ID" value="EDO31170.1"/>
    <property type="molecule type" value="Genomic_DNA"/>
</dbReference>
<evidence type="ECO:0000313" key="2">
    <source>
        <dbReference type="EMBL" id="EDO31170.1"/>
    </source>
</evidence>
<accession>A7SYQ0</accession>
<dbReference type="InParanoid" id="A7SYQ0"/>
<organism evidence="2 3">
    <name type="scientific">Nematostella vectensis</name>
    <name type="common">Starlet sea anemone</name>
    <dbReference type="NCBI Taxonomy" id="45351"/>
    <lineage>
        <taxon>Eukaryota</taxon>
        <taxon>Metazoa</taxon>
        <taxon>Cnidaria</taxon>
        <taxon>Anthozoa</taxon>
        <taxon>Hexacorallia</taxon>
        <taxon>Actiniaria</taxon>
        <taxon>Edwardsiidae</taxon>
        <taxon>Nematostella</taxon>
    </lineage>
</organism>
<dbReference type="Proteomes" id="UP000001593">
    <property type="component" value="Unassembled WGS sequence"/>
</dbReference>
<evidence type="ECO:0000313" key="3">
    <source>
        <dbReference type="Proteomes" id="UP000001593"/>
    </source>
</evidence>
<name>A7SYQ0_NEMVE</name>
<dbReference type="HOGENOM" id="CLU_1483706_0_0_1"/>
<keyword evidence="1" id="KW-0732">Signal</keyword>
<feature type="signal peptide" evidence="1">
    <location>
        <begin position="1"/>
        <end position="26"/>
    </location>
</feature>
<gene>
    <name evidence="2" type="ORF">NEMVEDRAFT_v1g248130</name>
</gene>
<dbReference type="PROSITE" id="PS51257">
    <property type="entry name" value="PROKAR_LIPOPROTEIN"/>
    <property type="match status" value="1"/>
</dbReference>
<feature type="chain" id="PRO_5002714780" evidence="1">
    <location>
        <begin position="27"/>
        <end position="182"/>
    </location>
</feature>
<keyword evidence="3" id="KW-1185">Reference proteome</keyword>
<evidence type="ECO:0000256" key="1">
    <source>
        <dbReference type="SAM" id="SignalP"/>
    </source>
</evidence>
<proteinExistence type="predicted"/>
<dbReference type="AlphaFoldDB" id="A7SYQ0"/>
<sequence>MFKPESKMKSLFVVLVALFACAAARSAPPRREIVKNDIDNFVRDLMDEHGTVAPSVGPAPPSLNKYFDVIAQKIISYMAIQHGLIKSWVGEQFREVVAAKLKGKFQKFKEEQEKAWENFEENKDKLTKEEIVAKIEKTHKDAMAFKSSVRTEIHAHLVQLQDYLAKKGIKDEELDKSVAGLE</sequence>
<protein>
    <submittedName>
        <fullName evidence="2">Uncharacterized protein</fullName>
    </submittedName>
</protein>